<dbReference type="GO" id="GO:0003677">
    <property type="term" value="F:DNA binding"/>
    <property type="evidence" value="ECO:0007669"/>
    <property type="project" value="UniProtKB-UniRule"/>
</dbReference>
<reference evidence="7 8" key="1">
    <citation type="submission" date="2016-10" db="EMBL/GenBank/DDBJ databases">
        <authorList>
            <person name="de Groot N.N."/>
        </authorList>
    </citation>
    <scope>NUCLEOTIDE SEQUENCE [LARGE SCALE GENOMIC DNA]</scope>
    <source>
        <strain evidence="7 8">CGMCC 1.9157</strain>
    </source>
</reference>
<gene>
    <name evidence="7" type="ORF">SAMN04488056_102587</name>
</gene>
<dbReference type="PROSITE" id="PS00354">
    <property type="entry name" value="HMGI_Y"/>
    <property type="match status" value="1"/>
</dbReference>
<dbReference type="Gene3D" id="1.10.357.10">
    <property type="entry name" value="Tetracycline Repressor, domain 2"/>
    <property type="match status" value="1"/>
</dbReference>
<dbReference type="AlphaFoldDB" id="A0A1I5DFU3"/>
<dbReference type="EMBL" id="FOVR01000002">
    <property type="protein sequence ID" value="SFN97997.1"/>
    <property type="molecule type" value="Genomic_DNA"/>
</dbReference>
<dbReference type="GO" id="GO:0006355">
    <property type="term" value="P:regulation of DNA-templated transcription"/>
    <property type="evidence" value="ECO:0007669"/>
    <property type="project" value="InterPro"/>
</dbReference>
<dbReference type="Proteomes" id="UP000199236">
    <property type="component" value="Unassembled WGS sequence"/>
</dbReference>
<sequence length="229" mass="25596">MTNQPMPAQTRRPRGRPRRAPDDQLARKDLIRVGLVCLTERGFTDVSVDEILKASGKTKGTFYHHFKSKADYGEALIEAYNAYFAAKLQSCFSDESLSPLDRLRKFVDGAEAGMAKHDFRRGCLVGNLGQEMAALTPDMCAHLISVLKGWQKLTADCLTLAQSEGQIAPDQAPEALAEFFWIGWEGAVLRAKLERRPEPLRHFARGFFSLLTNTPFSNPPFQTEGKHNV</sequence>
<dbReference type="InterPro" id="IPR036271">
    <property type="entry name" value="Tet_transcr_reg_TetR-rel_C_sf"/>
</dbReference>
<dbReference type="PANTHER" id="PTHR47506">
    <property type="entry name" value="TRANSCRIPTIONAL REGULATORY PROTEIN"/>
    <property type="match status" value="1"/>
</dbReference>
<dbReference type="PROSITE" id="PS50977">
    <property type="entry name" value="HTH_TETR_2"/>
    <property type="match status" value="1"/>
</dbReference>
<evidence type="ECO:0000259" key="6">
    <source>
        <dbReference type="PROSITE" id="PS50977"/>
    </source>
</evidence>
<proteinExistence type="predicted"/>
<dbReference type="SUPFAM" id="SSF46689">
    <property type="entry name" value="Homeodomain-like"/>
    <property type="match status" value="1"/>
</dbReference>
<protein>
    <submittedName>
        <fullName evidence="7">Transcriptional regulator, TetR family</fullName>
    </submittedName>
</protein>
<feature type="DNA-binding region" description="H-T-H motif" evidence="4">
    <location>
        <begin position="47"/>
        <end position="66"/>
    </location>
</feature>
<keyword evidence="1" id="KW-0805">Transcription regulation</keyword>
<evidence type="ECO:0000256" key="5">
    <source>
        <dbReference type="SAM" id="MobiDB-lite"/>
    </source>
</evidence>
<evidence type="ECO:0000256" key="1">
    <source>
        <dbReference type="ARBA" id="ARBA00023015"/>
    </source>
</evidence>
<dbReference type="InterPro" id="IPR009057">
    <property type="entry name" value="Homeodomain-like_sf"/>
</dbReference>
<keyword evidence="3" id="KW-0804">Transcription</keyword>
<feature type="domain" description="HTH tetR-type" evidence="6">
    <location>
        <begin position="24"/>
        <end position="84"/>
    </location>
</feature>
<dbReference type="Pfam" id="PF00440">
    <property type="entry name" value="TetR_N"/>
    <property type="match status" value="1"/>
</dbReference>
<evidence type="ECO:0000256" key="2">
    <source>
        <dbReference type="ARBA" id="ARBA00023125"/>
    </source>
</evidence>
<dbReference type="InterPro" id="IPR001647">
    <property type="entry name" value="HTH_TetR"/>
</dbReference>
<dbReference type="STRING" id="655353.SAMN04488056_102587"/>
<dbReference type="SUPFAM" id="SSF48498">
    <property type="entry name" value="Tetracyclin repressor-like, C-terminal domain"/>
    <property type="match status" value="1"/>
</dbReference>
<feature type="region of interest" description="Disordered" evidence="5">
    <location>
        <begin position="1"/>
        <end position="22"/>
    </location>
</feature>
<dbReference type="PANTHER" id="PTHR47506:SF6">
    <property type="entry name" value="HTH-TYPE TRANSCRIPTIONAL REPRESSOR NEMR"/>
    <property type="match status" value="1"/>
</dbReference>
<evidence type="ECO:0000256" key="3">
    <source>
        <dbReference type="ARBA" id="ARBA00023163"/>
    </source>
</evidence>
<keyword evidence="8" id="KW-1185">Reference proteome</keyword>
<dbReference type="InterPro" id="IPR000637">
    <property type="entry name" value="HMGI/Y_DNA-bd_CS"/>
</dbReference>
<accession>A0A1I5DFU3</accession>
<name>A0A1I5DFU3_9HYPH</name>
<evidence type="ECO:0000313" key="7">
    <source>
        <dbReference type="EMBL" id="SFN97997.1"/>
    </source>
</evidence>
<evidence type="ECO:0000256" key="4">
    <source>
        <dbReference type="PROSITE-ProRule" id="PRU00335"/>
    </source>
</evidence>
<evidence type="ECO:0000313" key="8">
    <source>
        <dbReference type="Proteomes" id="UP000199236"/>
    </source>
</evidence>
<dbReference type="RefSeq" id="WP_090070197.1">
    <property type="nucleotide sequence ID" value="NZ_FOVR01000002.1"/>
</dbReference>
<dbReference type="OrthoDB" id="9811084at2"/>
<dbReference type="InterPro" id="IPR011075">
    <property type="entry name" value="TetR_C"/>
</dbReference>
<keyword evidence="2 4" id="KW-0238">DNA-binding</keyword>
<dbReference type="Pfam" id="PF16925">
    <property type="entry name" value="TetR_C_13"/>
    <property type="match status" value="1"/>
</dbReference>
<organism evidence="7 8">
    <name type="scientific">Cohaesibacter marisflavi</name>
    <dbReference type="NCBI Taxonomy" id="655353"/>
    <lineage>
        <taxon>Bacteria</taxon>
        <taxon>Pseudomonadati</taxon>
        <taxon>Pseudomonadota</taxon>
        <taxon>Alphaproteobacteria</taxon>
        <taxon>Hyphomicrobiales</taxon>
        <taxon>Cohaesibacteraceae</taxon>
    </lineage>
</organism>